<organism evidence="3 4">
    <name type="scientific">Dioscorea zingiberensis</name>
    <dbReference type="NCBI Taxonomy" id="325984"/>
    <lineage>
        <taxon>Eukaryota</taxon>
        <taxon>Viridiplantae</taxon>
        <taxon>Streptophyta</taxon>
        <taxon>Embryophyta</taxon>
        <taxon>Tracheophyta</taxon>
        <taxon>Spermatophyta</taxon>
        <taxon>Magnoliopsida</taxon>
        <taxon>Liliopsida</taxon>
        <taxon>Dioscoreales</taxon>
        <taxon>Dioscoreaceae</taxon>
        <taxon>Dioscorea</taxon>
    </lineage>
</organism>
<feature type="signal peptide" evidence="2">
    <location>
        <begin position="1"/>
        <end position="22"/>
    </location>
</feature>
<dbReference type="Pfam" id="PF02704">
    <property type="entry name" value="GASA"/>
    <property type="match status" value="1"/>
</dbReference>
<dbReference type="PANTHER" id="PTHR23201:SF149">
    <property type="entry name" value="GIBBERELLIN STIMULATED TRANSCRIPT RELATED PROTEIN 2"/>
    <property type="match status" value="1"/>
</dbReference>
<reference evidence="3" key="2">
    <citation type="journal article" date="2022" name="Hortic Res">
        <title>The genome of Dioscorea zingiberensis sheds light on the biosynthesis, origin and evolution of the medicinally important diosgenin saponins.</title>
        <authorList>
            <person name="Li Y."/>
            <person name="Tan C."/>
            <person name="Li Z."/>
            <person name="Guo J."/>
            <person name="Li S."/>
            <person name="Chen X."/>
            <person name="Wang C."/>
            <person name="Dai X."/>
            <person name="Yang H."/>
            <person name="Song W."/>
            <person name="Hou L."/>
            <person name="Xu J."/>
            <person name="Tong Z."/>
            <person name="Xu A."/>
            <person name="Yuan X."/>
            <person name="Wang W."/>
            <person name="Yang Q."/>
            <person name="Chen L."/>
            <person name="Sun Z."/>
            <person name="Wang K."/>
            <person name="Pan B."/>
            <person name="Chen J."/>
            <person name="Bao Y."/>
            <person name="Liu F."/>
            <person name="Qi X."/>
            <person name="Gang D.R."/>
            <person name="Wen J."/>
            <person name="Li J."/>
        </authorList>
    </citation>
    <scope>NUCLEOTIDE SEQUENCE</scope>
    <source>
        <strain evidence="3">Dzin_1.0</strain>
    </source>
</reference>
<gene>
    <name evidence="3" type="ORF">J5N97_005074</name>
</gene>
<protein>
    <submittedName>
        <fullName evidence="3">Uncharacterized protein</fullName>
    </submittedName>
</protein>
<evidence type="ECO:0000256" key="1">
    <source>
        <dbReference type="ARBA" id="ARBA00010582"/>
    </source>
</evidence>
<feature type="chain" id="PRO_5038845790" evidence="2">
    <location>
        <begin position="23"/>
        <end position="125"/>
    </location>
</feature>
<name>A0A9D5HRW1_9LILI</name>
<dbReference type="InterPro" id="IPR003854">
    <property type="entry name" value="GASA"/>
</dbReference>
<dbReference type="AlphaFoldDB" id="A0A9D5HRW1"/>
<sequence length="125" mass="13568">MALKLAVFALASCLLVTARVSSFNDEYVFMEVAQLGNPVTKPPPVMPPAPAPALPGPQIVKTWRECPGVCKDRCKLHSRQNVCNRACTTCCAVCKCVPPGTAGNREMCGKCYTEWKTHGNRTKCP</sequence>
<reference evidence="3" key="1">
    <citation type="submission" date="2021-03" db="EMBL/GenBank/DDBJ databases">
        <authorList>
            <person name="Li Z."/>
            <person name="Yang C."/>
        </authorList>
    </citation>
    <scope>NUCLEOTIDE SEQUENCE</scope>
    <source>
        <strain evidence="3">Dzin_1.0</strain>
        <tissue evidence="3">Leaf</tissue>
    </source>
</reference>
<keyword evidence="4" id="KW-1185">Reference proteome</keyword>
<comment type="caution">
    <text evidence="3">The sequence shown here is derived from an EMBL/GenBank/DDBJ whole genome shotgun (WGS) entry which is preliminary data.</text>
</comment>
<dbReference type="EMBL" id="JAGGNH010000001">
    <property type="protein sequence ID" value="KAJ0986718.1"/>
    <property type="molecule type" value="Genomic_DNA"/>
</dbReference>
<keyword evidence="2" id="KW-0732">Signal</keyword>
<dbReference type="PANTHER" id="PTHR23201">
    <property type="entry name" value="EXTENSIN, PROLINE-RICH PROTEIN"/>
    <property type="match status" value="1"/>
</dbReference>
<comment type="similarity">
    <text evidence="1">Belongs to the GASA family.</text>
</comment>
<evidence type="ECO:0000313" key="3">
    <source>
        <dbReference type="EMBL" id="KAJ0986718.1"/>
    </source>
</evidence>
<accession>A0A9D5HRW1</accession>
<evidence type="ECO:0000256" key="2">
    <source>
        <dbReference type="SAM" id="SignalP"/>
    </source>
</evidence>
<dbReference type="OrthoDB" id="1850441at2759"/>
<proteinExistence type="inferred from homology"/>
<dbReference type="Proteomes" id="UP001085076">
    <property type="component" value="Miscellaneous, Linkage group lg01"/>
</dbReference>
<evidence type="ECO:0000313" key="4">
    <source>
        <dbReference type="Proteomes" id="UP001085076"/>
    </source>
</evidence>